<comment type="caution">
    <text evidence="1">The sequence shown here is derived from an EMBL/GenBank/DDBJ whole genome shotgun (WGS) entry which is preliminary data.</text>
</comment>
<evidence type="ECO:0000313" key="1">
    <source>
        <dbReference type="EMBL" id="KEZ78337.1"/>
    </source>
</evidence>
<sequence>MSVYLHGVTRDALDKACAQVALPAWIDIDTPDDESVFNSGLAIAISGFPMAYQGWSESVVIGAFALGLAIWFSPFAHELSDAIRGIL</sequence>
<accession>A0A084INQ3</accession>
<name>A0A084INQ3_SALHC</name>
<gene>
    <name evidence="1" type="ORF">C41B8_05528</name>
</gene>
<protein>
    <submittedName>
        <fullName evidence="1">Uncharacterized protein</fullName>
    </submittedName>
</protein>
<reference evidence="1 2" key="1">
    <citation type="submission" date="2013-03" db="EMBL/GenBank/DDBJ databases">
        <title>Salinisphaera hydrothermalis C41B8 Genome Sequencing.</title>
        <authorList>
            <person name="Li C."/>
            <person name="Lai Q."/>
            <person name="Shao Z."/>
        </authorList>
    </citation>
    <scope>NUCLEOTIDE SEQUENCE [LARGE SCALE GENOMIC DNA]</scope>
    <source>
        <strain evidence="1 2">C41B8</strain>
    </source>
</reference>
<dbReference type="RefSeq" id="WP_037335232.1">
    <property type="nucleotide sequence ID" value="NZ_APNK01000005.1"/>
</dbReference>
<organism evidence="1 2">
    <name type="scientific">Salinisphaera hydrothermalis (strain C41B8)</name>
    <dbReference type="NCBI Taxonomy" id="1304275"/>
    <lineage>
        <taxon>Bacteria</taxon>
        <taxon>Pseudomonadati</taxon>
        <taxon>Pseudomonadota</taxon>
        <taxon>Gammaproteobacteria</taxon>
        <taxon>Salinisphaerales</taxon>
        <taxon>Salinisphaeraceae</taxon>
        <taxon>Salinisphaera</taxon>
    </lineage>
</organism>
<proteinExistence type="predicted"/>
<dbReference type="STRING" id="1304275.C41B8_05528"/>
<dbReference type="Proteomes" id="UP000028302">
    <property type="component" value="Unassembled WGS sequence"/>
</dbReference>
<evidence type="ECO:0000313" key="2">
    <source>
        <dbReference type="Proteomes" id="UP000028302"/>
    </source>
</evidence>
<keyword evidence="2" id="KW-1185">Reference proteome</keyword>
<dbReference type="EMBL" id="APNK01000005">
    <property type="protein sequence ID" value="KEZ78337.1"/>
    <property type="molecule type" value="Genomic_DNA"/>
</dbReference>
<dbReference type="AlphaFoldDB" id="A0A084INQ3"/>